<gene>
    <name evidence="2" type="ORF">AQJ30_05000</name>
</gene>
<proteinExistence type="predicted"/>
<dbReference type="Proteomes" id="UP000053271">
    <property type="component" value="Unassembled WGS sequence"/>
</dbReference>
<evidence type="ECO:0000256" key="1">
    <source>
        <dbReference type="ARBA" id="ARBA00022801"/>
    </source>
</evidence>
<evidence type="ECO:0000313" key="2">
    <source>
        <dbReference type="EMBL" id="KUN40728.1"/>
    </source>
</evidence>
<accession>A0A101R2Z8</accession>
<name>A0A101R2Z8_9ACTN</name>
<dbReference type="AlphaFoldDB" id="A0A101R2Z8"/>
<dbReference type="CDD" id="cd05829">
    <property type="entry name" value="Sortase_F"/>
    <property type="match status" value="1"/>
</dbReference>
<dbReference type="GO" id="GO:0016787">
    <property type="term" value="F:hydrolase activity"/>
    <property type="evidence" value="ECO:0007669"/>
    <property type="project" value="UniProtKB-KW"/>
</dbReference>
<protein>
    <submittedName>
        <fullName evidence="2">Peptidase C60 sortase A and B</fullName>
    </submittedName>
</protein>
<reference evidence="2 3" key="1">
    <citation type="submission" date="2015-10" db="EMBL/GenBank/DDBJ databases">
        <title>Draft genome sequence of Streptomyces longwoodensis DSM 41677, type strain for the species Streptomyces longwoodensis.</title>
        <authorList>
            <person name="Ruckert C."/>
            <person name="Winkler A."/>
            <person name="Kalinowski J."/>
            <person name="Kampfer P."/>
            <person name="Glaeser S."/>
        </authorList>
    </citation>
    <scope>NUCLEOTIDE SEQUENCE [LARGE SCALE GENOMIC DNA]</scope>
    <source>
        <strain evidence="2 3">DSM 41677</strain>
    </source>
</reference>
<dbReference type="EMBL" id="LMWS01000007">
    <property type="protein sequence ID" value="KUN40728.1"/>
    <property type="molecule type" value="Genomic_DNA"/>
</dbReference>
<dbReference type="STRING" id="68231.AQJ30_05000"/>
<dbReference type="Gene3D" id="2.40.260.10">
    <property type="entry name" value="Sortase"/>
    <property type="match status" value="1"/>
</dbReference>
<dbReference type="InterPro" id="IPR005754">
    <property type="entry name" value="Sortase"/>
</dbReference>
<dbReference type="Pfam" id="PF04203">
    <property type="entry name" value="Sortase"/>
    <property type="match status" value="1"/>
</dbReference>
<dbReference type="InterPro" id="IPR042001">
    <property type="entry name" value="Sortase_F"/>
</dbReference>
<keyword evidence="1" id="KW-0378">Hydrolase</keyword>
<organism evidence="2 3">
    <name type="scientific">Streptomyces longwoodensis</name>
    <dbReference type="NCBI Taxonomy" id="68231"/>
    <lineage>
        <taxon>Bacteria</taxon>
        <taxon>Bacillati</taxon>
        <taxon>Actinomycetota</taxon>
        <taxon>Actinomycetes</taxon>
        <taxon>Kitasatosporales</taxon>
        <taxon>Streptomycetaceae</taxon>
        <taxon>Streptomyces</taxon>
    </lineage>
</organism>
<comment type="caution">
    <text evidence="2">The sequence shown here is derived from an EMBL/GenBank/DDBJ whole genome shotgun (WGS) entry which is preliminary data.</text>
</comment>
<dbReference type="SUPFAM" id="SSF63817">
    <property type="entry name" value="Sortase"/>
    <property type="match status" value="1"/>
</dbReference>
<keyword evidence="3" id="KW-1185">Reference proteome</keyword>
<evidence type="ECO:0000313" key="3">
    <source>
        <dbReference type="Proteomes" id="UP000053271"/>
    </source>
</evidence>
<dbReference type="InterPro" id="IPR023365">
    <property type="entry name" value="Sortase_dom-sf"/>
</dbReference>
<sequence>MPRLDLSAAVDPVGVADDGTVVVPRDPRRVGWYRFSPRPGASGGSSVIVGHVDSDDRGLGVLVALAEVRAGDRVSVERADGSRVDYRVVSRRTVAKEALAASGAFRTEGPAVLTLVTCTGPYLPDQGGYRNNLVVTAVEASK</sequence>